<feature type="region of interest" description="Disordered" evidence="4">
    <location>
        <begin position="106"/>
        <end position="125"/>
    </location>
</feature>
<dbReference type="GO" id="GO:0006260">
    <property type="term" value="P:DNA replication"/>
    <property type="evidence" value="ECO:0007669"/>
    <property type="project" value="InterPro"/>
</dbReference>
<dbReference type="Pfam" id="PF00436">
    <property type="entry name" value="SSB"/>
    <property type="match status" value="1"/>
</dbReference>
<organism evidence="5 6">
    <name type="scientific">Criibacterium bergeronii</name>
    <dbReference type="NCBI Taxonomy" id="1871336"/>
    <lineage>
        <taxon>Bacteria</taxon>
        <taxon>Bacillati</taxon>
        <taxon>Bacillota</taxon>
        <taxon>Clostridia</taxon>
        <taxon>Peptostreptococcales</taxon>
        <taxon>Filifactoraceae</taxon>
        <taxon>Criibacterium</taxon>
    </lineage>
</organism>
<name>A0A552VCC4_9FIRM</name>
<dbReference type="CDD" id="cd04496">
    <property type="entry name" value="SSB_OBF"/>
    <property type="match status" value="1"/>
</dbReference>
<dbReference type="NCBIfam" id="TIGR00621">
    <property type="entry name" value="ssb"/>
    <property type="match status" value="1"/>
</dbReference>
<evidence type="ECO:0000313" key="6">
    <source>
        <dbReference type="Proteomes" id="UP000319424"/>
    </source>
</evidence>
<reference evidence="5 6" key="1">
    <citation type="submission" date="2019-07" db="EMBL/GenBank/DDBJ databases">
        <title>Criibacterium bergeronii gen. nov., sp. nov. isolated from human clinical samples.</title>
        <authorList>
            <person name="Maheux A.F."/>
            <person name="Boudreau D.K."/>
            <person name="Berube E."/>
            <person name="Brodeur S."/>
            <person name="Bernard K.A."/>
            <person name="Abed J.Y."/>
            <person name="Ducrey E."/>
            <person name="Guay E.F."/>
            <person name="Raymond F."/>
            <person name="Corbeil J."/>
            <person name="Domingo M.-C."/>
            <person name="Roy P.H."/>
            <person name="Boissinot M."/>
            <person name="Tocheva E.I."/>
            <person name="Omar R.F."/>
        </authorList>
    </citation>
    <scope>NUCLEOTIDE SEQUENCE [LARGE SCALE GENOMIC DNA]</scope>
    <source>
        <strain evidence="5 6">CCRI-24246</strain>
    </source>
</reference>
<dbReference type="GO" id="GO:0003697">
    <property type="term" value="F:single-stranded DNA binding"/>
    <property type="evidence" value="ECO:0007669"/>
    <property type="project" value="UniProtKB-UniRule"/>
</dbReference>
<evidence type="ECO:0000256" key="2">
    <source>
        <dbReference type="HAMAP-Rule" id="MF_00984"/>
    </source>
</evidence>
<dbReference type="OrthoDB" id="9809878at2"/>
<keyword evidence="1 2" id="KW-0238">DNA-binding</keyword>
<dbReference type="Proteomes" id="UP000319424">
    <property type="component" value="Unassembled WGS sequence"/>
</dbReference>
<dbReference type="RefSeq" id="WP_144015727.1">
    <property type="nucleotide sequence ID" value="NZ_VJXW01000003.1"/>
</dbReference>
<proteinExistence type="inferred from homology"/>
<evidence type="ECO:0000256" key="4">
    <source>
        <dbReference type="SAM" id="MobiDB-lite"/>
    </source>
</evidence>
<dbReference type="PANTHER" id="PTHR10302">
    <property type="entry name" value="SINGLE-STRANDED DNA-BINDING PROTEIN"/>
    <property type="match status" value="1"/>
</dbReference>
<dbReference type="GO" id="GO:0009295">
    <property type="term" value="C:nucleoid"/>
    <property type="evidence" value="ECO:0007669"/>
    <property type="project" value="TreeGrafter"/>
</dbReference>
<comment type="caution">
    <text evidence="5">The sequence shown here is derived from an EMBL/GenBank/DDBJ whole genome shotgun (WGS) entry which is preliminary data.</text>
</comment>
<evidence type="ECO:0000313" key="5">
    <source>
        <dbReference type="EMBL" id="TRW28050.1"/>
    </source>
</evidence>
<dbReference type="PROSITE" id="PS50935">
    <property type="entry name" value="SSB"/>
    <property type="match status" value="1"/>
</dbReference>
<sequence>MNNFTFTGRLSTDVELKYVAEDTPVALFSIAVNKEFKKDKESAADFFRITVWGKRAEACNKYISKGSLVLVSGRIQNNTYTDSENKKKYTNEFIAEDVEFLQSKKEKNNKSEITNNEQMEMKNSKKTSLSENIYVLTGVRVKTNNLSQLLLEPRKYVNSDEEYEKIVKVLDMIKNLN</sequence>
<dbReference type="InterPro" id="IPR011344">
    <property type="entry name" value="ssDNA-bd"/>
</dbReference>
<comment type="subunit">
    <text evidence="2">Homotetramer.</text>
</comment>
<dbReference type="Gene3D" id="2.40.50.140">
    <property type="entry name" value="Nucleic acid-binding proteins"/>
    <property type="match status" value="1"/>
</dbReference>
<evidence type="ECO:0000256" key="1">
    <source>
        <dbReference type="ARBA" id="ARBA00023125"/>
    </source>
</evidence>
<dbReference type="EMBL" id="VJXW01000003">
    <property type="protein sequence ID" value="TRW28050.1"/>
    <property type="molecule type" value="Genomic_DNA"/>
</dbReference>
<comment type="caution">
    <text evidence="2">Lacks conserved residue(s) required for the propagation of feature annotation.</text>
</comment>
<dbReference type="InterPro" id="IPR012340">
    <property type="entry name" value="NA-bd_OB-fold"/>
</dbReference>
<protein>
    <recommendedName>
        <fullName evidence="2 3">Single-stranded DNA-binding protein</fullName>
        <shortName evidence="2">SSB</shortName>
    </recommendedName>
</protein>
<dbReference type="SUPFAM" id="SSF50249">
    <property type="entry name" value="Nucleic acid-binding proteins"/>
    <property type="match status" value="1"/>
</dbReference>
<accession>A0A552VCC4</accession>
<dbReference type="PANTHER" id="PTHR10302:SF27">
    <property type="entry name" value="SINGLE-STRANDED DNA-BINDING PROTEIN"/>
    <property type="match status" value="1"/>
</dbReference>
<gene>
    <name evidence="5" type="ORF">FL857_03400</name>
</gene>
<dbReference type="AlphaFoldDB" id="A0A552VCC4"/>
<evidence type="ECO:0000256" key="3">
    <source>
        <dbReference type="RuleBase" id="RU000524"/>
    </source>
</evidence>
<dbReference type="HAMAP" id="MF_00984">
    <property type="entry name" value="SSB"/>
    <property type="match status" value="1"/>
</dbReference>
<dbReference type="InterPro" id="IPR000424">
    <property type="entry name" value="Primosome_PriB/ssb"/>
</dbReference>